<accession>A0ACC1KKI0</accession>
<feature type="non-terminal residue" evidence="1">
    <location>
        <position position="1"/>
    </location>
</feature>
<protein>
    <submittedName>
        <fullName evidence="1">Uncharacterized protein</fullName>
    </submittedName>
</protein>
<reference evidence="1" key="1">
    <citation type="submission" date="2022-07" db="EMBL/GenBank/DDBJ databases">
        <title>Phylogenomic reconstructions and comparative analyses of Kickxellomycotina fungi.</title>
        <authorList>
            <person name="Reynolds N.K."/>
            <person name="Stajich J.E."/>
            <person name="Barry K."/>
            <person name="Grigoriev I.V."/>
            <person name="Crous P."/>
            <person name="Smith M.E."/>
        </authorList>
    </citation>
    <scope>NUCLEOTIDE SEQUENCE</scope>
    <source>
        <strain evidence="1">BCRC 34780</strain>
    </source>
</reference>
<name>A0ACC1KKI0_9FUNG</name>
<dbReference type="Proteomes" id="UP001140087">
    <property type="component" value="Unassembled WGS sequence"/>
</dbReference>
<keyword evidence="2" id="KW-1185">Reference proteome</keyword>
<sequence>RFERRLKLRQRPPQQSADDAPAQILPLPLQSDFANLVRMATISCSAAGVPATSAHEAPIGGASAARRANENQYWSCIVDHLRRAVPPRPVGLQPQQ</sequence>
<comment type="caution">
    <text evidence="1">The sequence shown here is derived from an EMBL/GenBank/DDBJ whole genome shotgun (WGS) entry which is preliminary data.</text>
</comment>
<proteinExistence type="predicted"/>
<gene>
    <name evidence="1" type="ORF">H4R21_006323</name>
</gene>
<dbReference type="EMBL" id="JANBUN010003304">
    <property type="protein sequence ID" value="KAJ2791431.1"/>
    <property type="molecule type" value="Genomic_DNA"/>
</dbReference>
<organism evidence="1 2">
    <name type="scientific">Coemansia helicoidea</name>
    <dbReference type="NCBI Taxonomy" id="1286919"/>
    <lineage>
        <taxon>Eukaryota</taxon>
        <taxon>Fungi</taxon>
        <taxon>Fungi incertae sedis</taxon>
        <taxon>Zoopagomycota</taxon>
        <taxon>Kickxellomycotina</taxon>
        <taxon>Kickxellomycetes</taxon>
        <taxon>Kickxellales</taxon>
        <taxon>Kickxellaceae</taxon>
        <taxon>Coemansia</taxon>
    </lineage>
</organism>
<evidence type="ECO:0000313" key="2">
    <source>
        <dbReference type="Proteomes" id="UP001140087"/>
    </source>
</evidence>
<evidence type="ECO:0000313" key="1">
    <source>
        <dbReference type="EMBL" id="KAJ2791431.1"/>
    </source>
</evidence>